<dbReference type="PANTHER" id="PTHR24321">
    <property type="entry name" value="DEHYDROGENASES, SHORT CHAIN"/>
    <property type="match status" value="1"/>
</dbReference>
<proteinExistence type="inferred from homology"/>
<protein>
    <submittedName>
        <fullName evidence="4">SDR family NAD(P)-dependent oxidoreductase</fullName>
    </submittedName>
</protein>
<keyword evidence="2" id="KW-0560">Oxidoreductase</keyword>
<dbReference type="Pfam" id="PF00106">
    <property type="entry name" value="adh_short"/>
    <property type="match status" value="1"/>
</dbReference>
<dbReference type="EMBL" id="JAQQCF010000003">
    <property type="protein sequence ID" value="MFM0636258.1"/>
    <property type="molecule type" value="Genomic_DNA"/>
</dbReference>
<dbReference type="RefSeq" id="WP_408240892.1">
    <property type="nucleotide sequence ID" value="NZ_JAQQCF010000003.1"/>
</dbReference>
<organism evidence="4 5">
    <name type="scientific">Paraburkholderia metrosideri</name>
    <dbReference type="NCBI Taxonomy" id="580937"/>
    <lineage>
        <taxon>Bacteria</taxon>
        <taxon>Pseudomonadati</taxon>
        <taxon>Pseudomonadota</taxon>
        <taxon>Betaproteobacteria</taxon>
        <taxon>Burkholderiales</taxon>
        <taxon>Burkholderiaceae</taxon>
        <taxon>Paraburkholderia</taxon>
    </lineage>
</organism>
<evidence type="ECO:0000313" key="4">
    <source>
        <dbReference type="EMBL" id="MFM0636258.1"/>
    </source>
</evidence>
<evidence type="ECO:0000256" key="1">
    <source>
        <dbReference type="ARBA" id="ARBA00006484"/>
    </source>
</evidence>
<comment type="caution">
    <text evidence="4">The sequence shown here is derived from an EMBL/GenBank/DDBJ whole genome shotgun (WGS) entry which is preliminary data.</text>
</comment>
<dbReference type="SUPFAM" id="SSF51735">
    <property type="entry name" value="NAD(P)-binding Rossmann-fold domains"/>
    <property type="match status" value="1"/>
</dbReference>
<sequence>MDLNLKNKVAVITGPAKGMGRAITLAFAAEGSKLVLTGRDVGAIEPVAAEVRAMAVEVVVVKCDLTVGSEADELAARALAAFGRIDILVNVAGGSGPIGKKGWETTEAEFDDIVRVNMTGSFNTMRAVMPAMIEQSYGKIVNVGGTFGMHGRSGRMAYSASKWGLRGITKSFALEAGAFGINVNCVAPGMVDGPRFREKVCADMAAKLGISVEEAITRHAEDYALKRVSTDADVANACLFMASDVSRQITGVDLPVDGGWAML</sequence>
<dbReference type="PANTHER" id="PTHR24321:SF8">
    <property type="entry name" value="ESTRADIOL 17-BETA-DEHYDROGENASE 8-RELATED"/>
    <property type="match status" value="1"/>
</dbReference>
<evidence type="ECO:0000256" key="2">
    <source>
        <dbReference type="ARBA" id="ARBA00023002"/>
    </source>
</evidence>
<comment type="similarity">
    <text evidence="1 3">Belongs to the short-chain dehydrogenases/reductases (SDR) family.</text>
</comment>
<evidence type="ECO:0000313" key="5">
    <source>
        <dbReference type="Proteomes" id="UP001629432"/>
    </source>
</evidence>
<reference evidence="4 5" key="1">
    <citation type="journal article" date="2024" name="Chem. Sci.">
        <title>Discovery of megapolipeptins by genome mining of a Burkholderiales bacteria collection.</title>
        <authorList>
            <person name="Paulo B.S."/>
            <person name="Recchia M.J.J."/>
            <person name="Lee S."/>
            <person name="Fergusson C.H."/>
            <person name="Romanowski S.B."/>
            <person name="Hernandez A."/>
            <person name="Krull N."/>
            <person name="Liu D.Y."/>
            <person name="Cavanagh H."/>
            <person name="Bos A."/>
            <person name="Gray C.A."/>
            <person name="Murphy B.T."/>
            <person name="Linington R.G."/>
            <person name="Eustaquio A.S."/>
        </authorList>
    </citation>
    <scope>NUCLEOTIDE SEQUENCE [LARGE SCALE GENOMIC DNA]</scope>
    <source>
        <strain evidence="4 5">RL17-338-BIC-A</strain>
    </source>
</reference>
<dbReference type="Proteomes" id="UP001629432">
    <property type="component" value="Unassembled WGS sequence"/>
</dbReference>
<name>A0ABW9DP00_9BURK</name>
<dbReference type="InterPro" id="IPR002347">
    <property type="entry name" value="SDR_fam"/>
</dbReference>
<evidence type="ECO:0000256" key="3">
    <source>
        <dbReference type="RuleBase" id="RU000363"/>
    </source>
</evidence>
<gene>
    <name evidence="4" type="ORF">PQQ63_06085</name>
</gene>
<dbReference type="Gene3D" id="3.40.50.720">
    <property type="entry name" value="NAD(P)-binding Rossmann-like Domain"/>
    <property type="match status" value="1"/>
</dbReference>
<accession>A0ABW9DP00</accession>
<keyword evidence="5" id="KW-1185">Reference proteome</keyword>
<dbReference type="PRINTS" id="PR00081">
    <property type="entry name" value="GDHRDH"/>
</dbReference>
<dbReference type="InterPro" id="IPR036291">
    <property type="entry name" value="NAD(P)-bd_dom_sf"/>
</dbReference>
<dbReference type="PRINTS" id="PR00080">
    <property type="entry name" value="SDRFAMILY"/>
</dbReference>
<dbReference type="CDD" id="cd05233">
    <property type="entry name" value="SDR_c"/>
    <property type="match status" value="1"/>
</dbReference>